<gene>
    <name evidence="2" type="ORF">DILT_LOCUS1954</name>
</gene>
<evidence type="ECO:0000256" key="1">
    <source>
        <dbReference type="SAM" id="MobiDB-lite"/>
    </source>
</evidence>
<keyword evidence="3" id="KW-1185">Reference proteome</keyword>
<dbReference type="AlphaFoldDB" id="A0A3P6SH78"/>
<dbReference type="Proteomes" id="UP000281553">
    <property type="component" value="Unassembled WGS sequence"/>
</dbReference>
<accession>A0A3P6SH78</accession>
<evidence type="ECO:0000313" key="2">
    <source>
        <dbReference type="EMBL" id="VDK53218.1"/>
    </source>
</evidence>
<reference evidence="2 3" key="1">
    <citation type="submission" date="2018-11" db="EMBL/GenBank/DDBJ databases">
        <authorList>
            <consortium name="Pathogen Informatics"/>
        </authorList>
    </citation>
    <scope>NUCLEOTIDE SEQUENCE [LARGE SCALE GENOMIC DNA]</scope>
</reference>
<evidence type="ECO:0000313" key="3">
    <source>
        <dbReference type="Proteomes" id="UP000281553"/>
    </source>
</evidence>
<dbReference type="EMBL" id="UYRU01017901">
    <property type="protein sequence ID" value="VDK53218.1"/>
    <property type="molecule type" value="Genomic_DNA"/>
</dbReference>
<feature type="compositionally biased region" description="Polar residues" evidence="1">
    <location>
        <begin position="11"/>
        <end position="28"/>
    </location>
</feature>
<proteinExistence type="predicted"/>
<name>A0A3P6SH78_DIBLA</name>
<feature type="region of interest" description="Disordered" evidence="1">
    <location>
        <begin position="1"/>
        <end position="34"/>
    </location>
</feature>
<organism evidence="2 3">
    <name type="scientific">Dibothriocephalus latus</name>
    <name type="common">Fish tapeworm</name>
    <name type="synonym">Diphyllobothrium latum</name>
    <dbReference type="NCBI Taxonomy" id="60516"/>
    <lineage>
        <taxon>Eukaryota</taxon>
        <taxon>Metazoa</taxon>
        <taxon>Spiralia</taxon>
        <taxon>Lophotrochozoa</taxon>
        <taxon>Platyhelminthes</taxon>
        <taxon>Cestoda</taxon>
        <taxon>Eucestoda</taxon>
        <taxon>Diphyllobothriidea</taxon>
        <taxon>Diphyllobothriidae</taxon>
        <taxon>Dibothriocephalus</taxon>
    </lineage>
</organism>
<protein>
    <submittedName>
        <fullName evidence="2">Uncharacterized protein</fullName>
    </submittedName>
</protein>
<sequence>MVAFKFGGASGFSQTASMDSSNQLSSGGLSTGRPPEWSLYEEAGLFQVSVLRI</sequence>